<dbReference type="EMBL" id="JATAAI010000016">
    <property type="protein sequence ID" value="KAK1740133.1"/>
    <property type="molecule type" value="Genomic_DNA"/>
</dbReference>
<dbReference type="PANTHER" id="PTHR36451:SF1">
    <property type="entry name" value="OMEGA-HYDROXY-BETA-DIHYDROMENAQUINONE-9 SULFOTRANSFERASE STF3"/>
    <property type="match status" value="1"/>
</dbReference>
<keyword evidence="3" id="KW-1185">Reference proteome</keyword>
<proteinExistence type="predicted"/>
<comment type="caution">
    <text evidence="2">The sequence shown here is derived from an EMBL/GenBank/DDBJ whole genome shotgun (WGS) entry which is preliminary data.</text>
</comment>
<reference evidence="2" key="1">
    <citation type="submission" date="2023-06" db="EMBL/GenBank/DDBJ databases">
        <title>Survivors Of The Sea: Transcriptome response of Skeletonema marinoi to long-term dormancy.</title>
        <authorList>
            <person name="Pinder M.I.M."/>
            <person name="Kourtchenko O."/>
            <person name="Robertson E.K."/>
            <person name="Larsson T."/>
            <person name="Maumus F."/>
            <person name="Osuna-Cruz C.M."/>
            <person name="Vancaester E."/>
            <person name="Stenow R."/>
            <person name="Vandepoele K."/>
            <person name="Ploug H."/>
            <person name="Bruchert V."/>
            <person name="Godhe A."/>
            <person name="Topel M."/>
        </authorList>
    </citation>
    <scope>NUCLEOTIDE SEQUENCE</scope>
    <source>
        <strain evidence="2">R05AC</strain>
    </source>
</reference>
<keyword evidence="1" id="KW-1133">Transmembrane helix</keyword>
<keyword evidence="1" id="KW-0472">Membrane</keyword>
<protein>
    <submittedName>
        <fullName evidence="2">Sulfotransferase family protein</fullName>
        <ecNumber evidence="2">2.8.2.-</ecNumber>
    </submittedName>
</protein>
<dbReference type="PANTHER" id="PTHR36451">
    <property type="entry name" value="PAPS-DEPENDENT SULFOTRANSFERASE STF3"/>
    <property type="match status" value="1"/>
</dbReference>
<dbReference type="AlphaFoldDB" id="A0AAD8Y6K7"/>
<keyword evidence="1" id="KW-0812">Transmembrane</keyword>
<keyword evidence="2" id="KW-0808">Transferase</keyword>
<evidence type="ECO:0000313" key="3">
    <source>
        <dbReference type="Proteomes" id="UP001224775"/>
    </source>
</evidence>
<dbReference type="GO" id="GO:0016740">
    <property type="term" value="F:transferase activity"/>
    <property type="evidence" value="ECO:0007669"/>
    <property type="project" value="UniProtKB-KW"/>
</dbReference>
<dbReference type="Proteomes" id="UP001224775">
    <property type="component" value="Unassembled WGS sequence"/>
</dbReference>
<dbReference type="InterPro" id="IPR027417">
    <property type="entry name" value="P-loop_NTPase"/>
</dbReference>
<name>A0AAD8Y6K7_9STRA</name>
<organism evidence="2 3">
    <name type="scientific">Skeletonema marinoi</name>
    <dbReference type="NCBI Taxonomy" id="267567"/>
    <lineage>
        <taxon>Eukaryota</taxon>
        <taxon>Sar</taxon>
        <taxon>Stramenopiles</taxon>
        <taxon>Ochrophyta</taxon>
        <taxon>Bacillariophyta</taxon>
        <taxon>Coscinodiscophyceae</taxon>
        <taxon>Thalassiosirophycidae</taxon>
        <taxon>Thalassiosirales</taxon>
        <taxon>Skeletonemataceae</taxon>
        <taxon>Skeletonema</taxon>
        <taxon>Skeletonema marinoi-dohrnii complex</taxon>
    </lineage>
</organism>
<dbReference type="EC" id="2.8.2.-" evidence="2"/>
<sequence>MRSSARQRRACVILELPFYIQHPNSLNTEHTVDVGMKELAMLRYYSIITALFAIWAGYFTLKMHKMDEAYQNWNEKEWHIDQYFSRPALLVRFINTKCFGDGSLLLYFIRVAFVSPALNRVLELMEEADKDEEGVRLPKILCNERARMSLKERVDDFYADVKSSTTLTVTSKTLLYIGSYTGLINHHGLLKMGMNAQVQNEVIKEPIFIVSPPRTATTILHRTMSLDRTRFRSFDFSDMNVPLPNLVARWDEEGRKQKGEEGEQFLRSYEFVYPGIVKSIGSMHSLTPSEAEEDLTWLDHGLGHRYRTLFKLYPEYRSKKKGNNDGSWGNVESKEVVEYRYAWLSMIMKIYQRVDIDQWEERSVQDDVPSSEHPTIGLPWIMKDPNHAPHLNELLAEFPDAKFIFIHRTPADIIASLAKLYIVCISMDFLPGSRGSSAKEIGEEAVLRMNYYTKGMIEFTGDHNNKLSSPYSLHGKSTSRIDLSFEEVVRDIPGSIIEIYQQFYPEQDGPSDAAMEAIQDYLKGDKKEKQVSQRRSLEDFHLTKNDVAFADYTDLFLS</sequence>
<feature type="transmembrane region" description="Helical" evidence="1">
    <location>
        <begin position="44"/>
        <end position="61"/>
    </location>
</feature>
<evidence type="ECO:0000256" key="1">
    <source>
        <dbReference type="SAM" id="Phobius"/>
    </source>
</evidence>
<dbReference type="SUPFAM" id="SSF52540">
    <property type="entry name" value="P-loop containing nucleoside triphosphate hydrolases"/>
    <property type="match status" value="1"/>
</dbReference>
<evidence type="ECO:0000313" key="2">
    <source>
        <dbReference type="EMBL" id="KAK1740133.1"/>
    </source>
</evidence>
<gene>
    <name evidence="2" type="ORF">QTG54_009083</name>
</gene>
<dbReference type="Gene3D" id="3.40.50.300">
    <property type="entry name" value="P-loop containing nucleotide triphosphate hydrolases"/>
    <property type="match status" value="1"/>
</dbReference>
<dbReference type="InterPro" id="IPR052736">
    <property type="entry name" value="Stf3_sulfotransferase"/>
</dbReference>
<accession>A0AAD8Y6K7</accession>
<dbReference type="Pfam" id="PF13469">
    <property type="entry name" value="Sulfotransfer_3"/>
    <property type="match status" value="1"/>
</dbReference>